<keyword evidence="1" id="KW-0732">Signal</keyword>
<keyword evidence="4" id="KW-1185">Reference proteome</keyword>
<evidence type="ECO:0000259" key="2">
    <source>
        <dbReference type="Pfam" id="PF17131"/>
    </source>
</evidence>
<dbReference type="InterPro" id="IPR033399">
    <property type="entry name" value="TP_0789-like"/>
</dbReference>
<dbReference type="Gene3D" id="2.50.20.10">
    <property type="entry name" value="Lipoprotein localisation LolA/LolB/LppX"/>
    <property type="match status" value="1"/>
</dbReference>
<feature type="domain" description="Uncharacterized protein TP-0789" evidence="2">
    <location>
        <begin position="77"/>
        <end position="259"/>
    </location>
</feature>
<name>A0A085VZT6_9BACT</name>
<comment type="caution">
    <text evidence="3">The sequence shown here is derived from an EMBL/GenBank/DDBJ whole genome shotgun (WGS) entry which is preliminary data.</text>
</comment>
<dbReference type="AlphaFoldDB" id="A0A085VZT6"/>
<evidence type="ECO:0000256" key="1">
    <source>
        <dbReference type="SAM" id="SignalP"/>
    </source>
</evidence>
<protein>
    <submittedName>
        <fullName evidence="3">Outer membrane lipoprotein-sorting protein</fullName>
    </submittedName>
</protein>
<organism evidence="3 4">
    <name type="scientific">Hyalangium minutum</name>
    <dbReference type="NCBI Taxonomy" id="394096"/>
    <lineage>
        <taxon>Bacteria</taxon>
        <taxon>Pseudomonadati</taxon>
        <taxon>Myxococcota</taxon>
        <taxon>Myxococcia</taxon>
        <taxon>Myxococcales</taxon>
        <taxon>Cystobacterineae</taxon>
        <taxon>Archangiaceae</taxon>
        <taxon>Hyalangium</taxon>
    </lineage>
</organism>
<accession>A0A085VZT6</accession>
<sequence length="260" mass="28084">MWKIQPSLLRVVLALALLAVLPALAEESAADIARKSRERGALNLLGLSAQLKLTTASKDGKSKEQVVTSSAKKIGDKTHSLVRFLQPAGVAGVALLTVEGAKGEGAEISLYLPKLKRVRKVARTQRGQSFMDTDFSYADLGGTGGESDDVMKKVGESKVLDRLAWVLVGKAGADSPYGEVKVFVDQETYVPTQVEYTDKEGKPFKVYRAASLKKFKDRVIAAKASMENLQTGSVTTLEVLQLEEAQPGDEAFTERALERG</sequence>
<dbReference type="Pfam" id="PF17131">
    <property type="entry name" value="LolA_like"/>
    <property type="match status" value="1"/>
</dbReference>
<evidence type="ECO:0000313" key="3">
    <source>
        <dbReference type="EMBL" id="KFE60949.1"/>
    </source>
</evidence>
<dbReference type="Proteomes" id="UP000028725">
    <property type="component" value="Unassembled WGS sequence"/>
</dbReference>
<dbReference type="EMBL" id="JMCB01000026">
    <property type="protein sequence ID" value="KFE60949.1"/>
    <property type="molecule type" value="Genomic_DNA"/>
</dbReference>
<evidence type="ECO:0000313" key="4">
    <source>
        <dbReference type="Proteomes" id="UP000028725"/>
    </source>
</evidence>
<gene>
    <name evidence="3" type="ORF">DB31_4573</name>
</gene>
<dbReference type="OrthoDB" id="9803781at2"/>
<dbReference type="STRING" id="394096.DB31_4573"/>
<keyword evidence="3" id="KW-0449">Lipoprotein</keyword>
<feature type="chain" id="PRO_5001799434" evidence="1">
    <location>
        <begin position="26"/>
        <end position="260"/>
    </location>
</feature>
<reference evidence="3 4" key="1">
    <citation type="submission" date="2014-04" db="EMBL/GenBank/DDBJ databases">
        <title>Genome assembly of Hyalangium minutum DSM 14724.</title>
        <authorList>
            <person name="Sharma G."/>
            <person name="Subramanian S."/>
        </authorList>
    </citation>
    <scope>NUCLEOTIDE SEQUENCE [LARGE SCALE GENOMIC DNA]</scope>
    <source>
        <strain evidence="3 4">DSM 14724</strain>
    </source>
</reference>
<dbReference type="RefSeq" id="WP_044198517.1">
    <property type="nucleotide sequence ID" value="NZ_JMCB01000026.1"/>
</dbReference>
<feature type="signal peptide" evidence="1">
    <location>
        <begin position="1"/>
        <end position="25"/>
    </location>
</feature>
<dbReference type="CDD" id="cd16329">
    <property type="entry name" value="LolA_like"/>
    <property type="match status" value="1"/>
</dbReference>
<proteinExistence type="predicted"/>